<feature type="repeat" description="CXXCXGXG motif" evidence="9">
    <location>
        <begin position="147"/>
        <end position="154"/>
    </location>
</feature>
<dbReference type="Gene3D" id="2.60.260.20">
    <property type="entry name" value="Urease metallochaperone UreE, N-terminal domain"/>
    <property type="match status" value="2"/>
</dbReference>
<feature type="repeat" description="CXXCXGXG motif" evidence="9">
    <location>
        <begin position="199"/>
        <end position="206"/>
    </location>
</feature>
<keyword evidence="1 9" id="KW-0963">Cytoplasm</keyword>
<feature type="binding site" evidence="9">
    <location>
        <position position="202"/>
    </location>
    <ligand>
        <name>Zn(2+)</name>
        <dbReference type="ChEBI" id="CHEBI:29105"/>
        <label>1</label>
    </ligand>
</feature>
<feature type="binding site" evidence="9">
    <location>
        <position position="188"/>
    </location>
    <ligand>
        <name>Zn(2+)</name>
        <dbReference type="ChEBI" id="CHEBI:29105"/>
        <label>2</label>
    </ligand>
</feature>
<dbReference type="Proteomes" id="UP000789359">
    <property type="component" value="Unassembled WGS sequence"/>
</dbReference>
<feature type="binding site" evidence="9">
    <location>
        <position position="199"/>
    </location>
    <ligand>
        <name>Zn(2+)</name>
        <dbReference type="ChEBI" id="CHEBI:29105"/>
        <label>1</label>
    </ligand>
</feature>
<dbReference type="PROSITE" id="PS50076">
    <property type="entry name" value="DNAJ_2"/>
    <property type="match status" value="1"/>
</dbReference>
<dbReference type="SUPFAM" id="SSF46565">
    <property type="entry name" value="Chaperone J-domain"/>
    <property type="match status" value="1"/>
</dbReference>
<dbReference type="NCBIfam" id="NF008035">
    <property type="entry name" value="PRK10767.1"/>
    <property type="match status" value="1"/>
</dbReference>
<evidence type="ECO:0000256" key="4">
    <source>
        <dbReference type="ARBA" id="ARBA00022737"/>
    </source>
</evidence>
<dbReference type="PRINTS" id="PR00625">
    <property type="entry name" value="JDOMAIN"/>
</dbReference>
<keyword evidence="14" id="KW-1185">Reference proteome</keyword>
<keyword evidence="8 9" id="KW-0143">Chaperone</keyword>
<accession>A0ABN7K9S4</accession>
<dbReference type="InterPro" id="IPR036869">
    <property type="entry name" value="J_dom_sf"/>
</dbReference>
<keyword evidence="3 9" id="KW-0479">Metal-binding</keyword>
<evidence type="ECO:0000256" key="5">
    <source>
        <dbReference type="ARBA" id="ARBA00022771"/>
    </source>
</evidence>
<comment type="similarity">
    <text evidence="9">Belongs to the DnaJ family.</text>
</comment>
<name>A0ABN7K9S4_9BACT</name>
<comment type="subunit">
    <text evidence="9">Homodimer.</text>
</comment>
<evidence type="ECO:0000256" key="3">
    <source>
        <dbReference type="ARBA" id="ARBA00022723"/>
    </source>
</evidence>
<dbReference type="CDD" id="cd06257">
    <property type="entry name" value="DnaJ"/>
    <property type="match status" value="1"/>
</dbReference>
<dbReference type="Gene3D" id="1.10.287.110">
    <property type="entry name" value="DnaJ domain"/>
    <property type="match status" value="1"/>
</dbReference>
<evidence type="ECO:0000259" key="12">
    <source>
        <dbReference type="PROSITE" id="PS51188"/>
    </source>
</evidence>
<dbReference type="SUPFAM" id="SSF57938">
    <property type="entry name" value="DnaJ/Hsp40 cysteine-rich domain"/>
    <property type="match status" value="1"/>
</dbReference>
<dbReference type="InterPro" id="IPR001305">
    <property type="entry name" value="HSP_DnaJ_Cys-rich_dom"/>
</dbReference>
<feature type="binding site" evidence="9">
    <location>
        <position position="147"/>
    </location>
    <ligand>
        <name>Zn(2+)</name>
        <dbReference type="ChEBI" id="CHEBI:29105"/>
        <label>1</label>
    </ligand>
</feature>
<dbReference type="InterPro" id="IPR018253">
    <property type="entry name" value="DnaJ_domain_CS"/>
</dbReference>
<dbReference type="Pfam" id="PF00226">
    <property type="entry name" value="DnaJ"/>
    <property type="match status" value="1"/>
</dbReference>
<feature type="repeat" description="CXXCXGXG motif" evidence="9">
    <location>
        <begin position="185"/>
        <end position="192"/>
    </location>
</feature>
<dbReference type="InterPro" id="IPR008971">
    <property type="entry name" value="HSP40/DnaJ_pept-bd"/>
</dbReference>
<evidence type="ECO:0000256" key="1">
    <source>
        <dbReference type="ARBA" id="ARBA00022490"/>
    </source>
</evidence>
<dbReference type="InterPro" id="IPR001623">
    <property type="entry name" value="DnaJ_domain"/>
</dbReference>
<keyword evidence="5 9" id="KW-0863">Zinc-finger</keyword>
<comment type="subcellular location">
    <subcellularLocation>
        <location evidence="9">Cytoplasm</location>
    </subcellularLocation>
</comment>
<evidence type="ECO:0000256" key="7">
    <source>
        <dbReference type="ARBA" id="ARBA00023016"/>
    </source>
</evidence>
<dbReference type="Gene3D" id="2.10.230.10">
    <property type="entry name" value="Heat shock protein DnaJ, cysteine-rich domain"/>
    <property type="match status" value="1"/>
</dbReference>
<keyword evidence="2 9" id="KW-0235">DNA replication</keyword>
<keyword evidence="4 9" id="KW-0677">Repeat</keyword>
<dbReference type="CDD" id="cd10747">
    <property type="entry name" value="DnaJ_C"/>
    <property type="match status" value="1"/>
</dbReference>
<comment type="caution">
    <text evidence="13">The sequence shown here is derived from an EMBL/GenBank/DDBJ whole genome shotgun (WGS) entry which is preliminary data.</text>
</comment>
<dbReference type="PANTHER" id="PTHR43096:SF48">
    <property type="entry name" value="CHAPERONE PROTEIN DNAJ"/>
    <property type="match status" value="1"/>
</dbReference>
<dbReference type="InterPro" id="IPR012724">
    <property type="entry name" value="DnaJ"/>
</dbReference>
<dbReference type="RefSeq" id="WP_230057091.1">
    <property type="nucleotide sequence ID" value="NZ_CAJHOE010000003.1"/>
</dbReference>
<protein>
    <recommendedName>
        <fullName evidence="9">Chaperone protein DnaJ</fullName>
    </recommendedName>
</protein>
<feature type="binding site" evidence="9">
    <location>
        <position position="163"/>
    </location>
    <ligand>
        <name>Zn(2+)</name>
        <dbReference type="ChEBI" id="CHEBI:29105"/>
        <label>2</label>
    </ligand>
</feature>
<proteinExistence type="inferred from homology"/>
<evidence type="ECO:0000256" key="8">
    <source>
        <dbReference type="ARBA" id="ARBA00023186"/>
    </source>
</evidence>
<feature type="domain" description="J" evidence="11">
    <location>
        <begin position="4"/>
        <end position="69"/>
    </location>
</feature>
<organism evidence="13 14">
    <name type="scientific">Campylobacter suis</name>
    <dbReference type="NCBI Taxonomy" id="2790657"/>
    <lineage>
        <taxon>Bacteria</taxon>
        <taxon>Pseudomonadati</taxon>
        <taxon>Campylobacterota</taxon>
        <taxon>Epsilonproteobacteria</taxon>
        <taxon>Campylobacterales</taxon>
        <taxon>Campylobacteraceae</taxon>
        <taxon>Campylobacter</taxon>
    </lineage>
</organism>
<feature type="repeat" description="CXXCXGXG motif" evidence="9">
    <location>
        <begin position="163"/>
        <end position="170"/>
    </location>
</feature>
<feature type="binding site" evidence="9">
    <location>
        <position position="166"/>
    </location>
    <ligand>
        <name>Zn(2+)</name>
        <dbReference type="ChEBI" id="CHEBI:29105"/>
        <label>2</label>
    </ligand>
</feature>
<feature type="binding site" evidence="9">
    <location>
        <position position="150"/>
    </location>
    <ligand>
        <name>Zn(2+)</name>
        <dbReference type="ChEBI" id="CHEBI:29105"/>
        <label>1</label>
    </ligand>
</feature>
<comment type="cofactor">
    <cofactor evidence="9">
        <name>Zn(2+)</name>
        <dbReference type="ChEBI" id="CHEBI:29105"/>
    </cofactor>
    <text evidence="9">Binds 2 Zn(2+) ions per monomer.</text>
</comment>
<feature type="binding site" evidence="9">
    <location>
        <position position="185"/>
    </location>
    <ligand>
        <name>Zn(2+)</name>
        <dbReference type="ChEBI" id="CHEBI:29105"/>
        <label>2</label>
    </ligand>
</feature>
<dbReference type="SMART" id="SM00271">
    <property type="entry name" value="DnaJ"/>
    <property type="match status" value="1"/>
</dbReference>
<reference evidence="13 14" key="1">
    <citation type="submission" date="2020-11" db="EMBL/GenBank/DDBJ databases">
        <authorList>
            <person name="Peeters C."/>
        </authorList>
    </citation>
    <scope>NUCLEOTIDE SEQUENCE [LARGE SCALE GENOMIC DNA]</scope>
    <source>
        <strain evidence="13 14">LMG 8286</strain>
    </source>
</reference>
<evidence type="ECO:0000259" key="11">
    <source>
        <dbReference type="PROSITE" id="PS50076"/>
    </source>
</evidence>
<dbReference type="HAMAP" id="MF_01152">
    <property type="entry name" value="DnaJ"/>
    <property type="match status" value="1"/>
</dbReference>
<evidence type="ECO:0000313" key="13">
    <source>
        <dbReference type="EMBL" id="CAD7288491.1"/>
    </source>
</evidence>
<dbReference type="InterPro" id="IPR036410">
    <property type="entry name" value="HSP_DnaJ_Cys-rich_dom_sf"/>
</dbReference>
<gene>
    <name evidence="13" type="primary">dnaJ_2</name>
    <name evidence="9" type="synonym">dnaJ</name>
    <name evidence="13" type="ORF">LMG8286_01335</name>
</gene>
<dbReference type="InterPro" id="IPR002939">
    <property type="entry name" value="DnaJ_C"/>
</dbReference>
<evidence type="ECO:0000256" key="6">
    <source>
        <dbReference type="ARBA" id="ARBA00022833"/>
    </source>
</evidence>
<feature type="zinc finger region" description="CR-type" evidence="10">
    <location>
        <begin position="134"/>
        <end position="211"/>
    </location>
</feature>
<dbReference type="NCBIfam" id="TIGR02349">
    <property type="entry name" value="DnaJ_bact"/>
    <property type="match status" value="1"/>
</dbReference>
<comment type="domain">
    <text evidence="9">The J domain is necessary and sufficient to stimulate DnaK ATPase activity. Zinc center 1 plays an important role in the autonomous, DnaK-independent chaperone activity of DnaJ. Zinc center 2 is essential for interaction with DnaK and for DnaJ activity.</text>
</comment>
<dbReference type="SUPFAM" id="SSF49493">
    <property type="entry name" value="HSP40/DnaJ peptide-binding domain"/>
    <property type="match status" value="2"/>
</dbReference>
<keyword evidence="7 9" id="KW-0346">Stress response</keyword>
<keyword evidence="6 9" id="KW-0862">Zinc</keyword>
<feature type="domain" description="CR-type" evidence="12">
    <location>
        <begin position="134"/>
        <end position="211"/>
    </location>
</feature>
<evidence type="ECO:0000313" key="14">
    <source>
        <dbReference type="Proteomes" id="UP000789359"/>
    </source>
</evidence>
<dbReference type="EMBL" id="CAJHOE010000003">
    <property type="protein sequence ID" value="CAD7288491.1"/>
    <property type="molecule type" value="Genomic_DNA"/>
</dbReference>
<dbReference type="Pfam" id="PF01556">
    <property type="entry name" value="DnaJ_C"/>
    <property type="match status" value="1"/>
</dbReference>
<dbReference type="PROSITE" id="PS00636">
    <property type="entry name" value="DNAJ_1"/>
    <property type="match status" value="1"/>
</dbReference>
<evidence type="ECO:0000256" key="10">
    <source>
        <dbReference type="PROSITE-ProRule" id="PRU00546"/>
    </source>
</evidence>
<comment type="function">
    <text evidence="9">Participates actively in the response to hyperosmotic and heat shock by preventing the aggregation of stress-denatured proteins and by disaggregating proteins, also in an autonomous, DnaK-independent fashion. Unfolded proteins bind initially to DnaJ; upon interaction with the DnaJ-bound protein, DnaK hydrolyzes its bound ATP, resulting in the formation of a stable complex. GrpE releases ADP from DnaK; ATP binding to DnaK triggers the release of the substrate protein, thus completing the reaction cycle. Several rounds of ATP-dependent interactions between DnaJ, DnaK and GrpE are required for fully efficient folding. Also involved, together with DnaK and GrpE, in the DNA replication of plasmids through activation of initiation proteins.</text>
</comment>
<evidence type="ECO:0000256" key="2">
    <source>
        <dbReference type="ARBA" id="ARBA00022705"/>
    </source>
</evidence>
<dbReference type="PROSITE" id="PS51188">
    <property type="entry name" value="ZF_CR"/>
    <property type="match status" value="1"/>
</dbReference>
<dbReference type="Pfam" id="PF00684">
    <property type="entry name" value="DnaJ_CXXCXGXG"/>
    <property type="match status" value="1"/>
</dbReference>
<evidence type="ECO:0000256" key="9">
    <source>
        <dbReference type="HAMAP-Rule" id="MF_01152"/>
    </source>
</evidence>
<dbReference type="PANTHER" id="PTHR43096">
    <property type="entry name" value="DNAJ HOMOLOG 1, MITOCHONDRIAL-RELATED"/>
    <property type="match status" value="1"/>
</dbReference>
<sequence>MEQSYYEILEVSKNASAENLKKAYRKLALKYHPDRNQGDKDAEEKFKAVNEAYQVLSDPQKRETYDRYGKDGLNGAGGFGGFSADFDINDIFESFFGGFGGAGGSSKRRTRRNEKYPADIEISLTIDFHEAVFGCEKEVEYKNKTACSACHGTGAKDGKISTCKHCGGSGRISQRQGFMSFVQECPYCHGSGEMAIEKCPKCKGGGFEEHKQSLKITIPEGIDNSMRMRVADAGNIMPSGGKGDLYVLIRVREDEHFVRHNNDIYVDVPVFFTQAALGEKLIIPTLRGSKELELPVGAKDKQQFVFENEGVKDVNSKRLGRFVVQISIQYPKNISDEQAELLKKLQESFGVKSGESTAANKSVFEKIAGWFKGE</sequence>